<proteinExistence type="predicted"/>
<comment type="caution">
    <text evidence="1">The sequence shown here is derived from an EMBL/GenBank/DDBJ whole genome shotgun (WGS) entry which is preliminary data.</text>
</comment>
<dbReference type="Proteomes" id="UP000266066">
    <property type="component" value="Unassembled WGS sequence"/>
</dbReference>
<name>A0A395UZF4_9FIRM</name>
<organism evidence="1 2">
    <name type="scientific">Agathobacter rectalis</name>
    <dbReference type="NCBI Taxonomy" id="39491"/>
    <lineage>
        <taxon>Bacteria</taxon>
        <taxon>Bacillati</taxon>
        <taxon>Bacillota</taxon>
        <taxon>Clostridia</taxon>
        <taxon>Lachnospirales</taxon>
        <taxon>Lachnospiraceae</taxon>
        <taxon>Agathobacter</taxon>
    </lineage>
</organism>
<evidence type="ECO:0000313" key="1">
    <source>
        <dbReference type="EMBL" id="RGR54099.1"/>
    </source>
</evidence>
<dbReference type="EMBL" id="QRUJ01000009">
    <property type="protein sequence ID" value="RGR54099.1"/>
    <property type="molecule type" value="Genomic_DNA"/>
</dbReference>
<sequence length="136" mass="15239">MIFVERELGIAVIAQAYNKTNPKQSDLAPSNKASDLNAAAAWVFASDTDTAPEQIKESIIDLQEAIKEGEISTIYFWYVHNMNEDNNPVVKEEMDTLQLSVQKLVDSIYPNNSIKVSAIEVGLNYICLFDYLFISS</sequence>
<dbReference type="AlphaFoldDB" id="A0A395UZF4"/>
<protein>
    <submittedName>
        <fullName evidence="1">Uncharacterized protein</fullName>
    </submittedName>
</protein>
<evidence type="ECO:0000313" key="2">
    <source>
        <dbReference type="Proteomes" id="UP000266066"/>
    </source>
</evidence>
<reference evidence="1 2" key="1">
    <citation type="submission" date="2018-08" db="EMBL/GenBank/DDBJ databases">
        <title>A genome reference for cultivated species of the human gut microbiota.</title>
        <authorList>
            <person name="Zou Y."/>
            <person name="Xue W."/>
            <person name="Luo G."/>
        </authorList>
    </citation>
    <scope>NUCLEOTIDE SEQUENCE [LARGE SCALE GENOMIC DNA]</scope>
    <source>
        <strain evidence="1 2">AF25-15</strain>
    </source>
</reference>
<accession>A0A395UZF4</accession>
<gene>
    <name evidence="1" type="ORF">DWY38_09545</name>
</gene>